<feature type="transmembrane region" description="Helical" evidence="1">
    <location>
        <begin position="232"/>
        <end position="254"/>
    </location>
</feature>
<evidence type="ECO:0000313" key="2">
    <source>
        <dbReference type="EMBL" id="GAW84112.1"/>
    </source>
</evidence>
<gene>
    <name evidence="2" type="ORF">PGO_001155</name>
</gene>
<keyword evidence="3" id="KW-1185">Reference proteome</keyword>
<dbReference type="EMBL" id="BDQF01000115">
    <property type="protein sequence ID" value="GAW84112.1"/>
    <property type="molecule type" value="Genomic_DNA"/>
</dbReference>
<dbReference type="RefSeq" id="XP_028546701.1">
    <property type="nucleotide sequence ID" value="XM_028690900.1"/>
</dbReference>
<name>A0A1Y1JTM8_PLAGO</name>
<dbReference type="GeneID" id="39744920"/>
<organism evidence="2 3">
    <name type="scientific">Plasmodium gonderi</name>
    <dbReference type="NCBI Taxonomy" id="77519"/>
    <lineage>
        <taxon>Eukaryota</taxon>
        <taxon>Sar</taxon>
        <taxon>Alveolata</taxon>
        <taxon>Apicomplexa</taxon>
        <taxon>Aconoidasida</taxon>
        <taxon>Haemosporida</taxon>
        <taxon>Plasmodiidae</taxon>
        <taxon>Plasmodium</taxon>
        <taxon>Plasmodium (Plasmodium)</taxon>
    </lineage>
</organism>
<sequence>MSDAKEQSNVVCFICLLKLLIVNIFIKYIVLSVYLDHINNNKATLKPEICCKYFYYKLKKLLLKSNNCNCGETYDCYKEMTQLEKDNIDTKILDICINYSINIDENTFKIFDKLDELVKSYNKFYYGHKNYSDLKAFIAHMKYVEGCEFYNSESIKILLKNYDDLFKTYVNTLPKNDPKYHYLTKDGYINGVLNVVSGTKEKLAVTEGQKYFASVTETHTDFAAGSGGGICFLFFVILVIVFILYKYTPYFLFLQPWVRRLRKKLKKNYKNNLCLMDTCEFEYKNSVDNRYKTAYN</sequence>
<reference evidence="3" key="1">
    <citation type="submission" date="2017-04" db="EMBL/GenBank/DDBJ databases">
        <title>Plasmodium gonderi genome.</title>
        <authorList>
            <person name="Arisue N."/>
            <person name="Honma H."/>
            <person name="Kawai S."/>
            <person name="Tougan T."/>
            <person name="Tanabe K."/>
            <person name="Horii T."/>
        </authorList>
    </citation>
    <scope>NUCLEOTIDE SEQUENCE [LARGE SCALE GENOMIC DNA]</scope>
    <source>
        <strain evidence="3">ATCC 30045</strain>
    </source>
</reference>
<feature type="transmembrane region" description="Helical" evidence="1">
    <location>
        <begin position="12"/>
        <end position="35"/>
    </location>
</feature>
<proteinExistence type="predicted"/>
<keyword evidence="1" id="KW-1133">Transmembrane helix</keyword>
<comment type="caution">
    <text evidence="2">The sequence shown here is derived from an EMBL/GenBank/DDBJ whole genome shotgun (WGS) entry which is preliminary data.</text>
</comment>
<dbReference type="Proteomes" id="UP000195521">
    <property type="component" value="Unassembled WGS sequence"/>
</dbReference>
<dbReference type="AlphaFoldDB" id="A0A1Y1JTM8"/>
<accession>A0A1Y1JTM8</accession>
<keyword evidence="1" id="KW-0472">Membrane</keyword>
<keyword evidence="1" id="KW-0812">Transmembrane</keyword>
<evidence type="ECO:0000313" key="3">
    <source>
        <dbReference type="Proteomes" id="UP000195521"/>
    </source>
</evidence>
<evidence type="ECO:0000256" key="1">
    <source>
        <dbReference type="SAM" id="Phobius"/>
    </source>
</evidence>
<protein>
    <submittedName>
        <fullName evidence="2">Variable surface protein</fullName>
    </submittedName>
</protein>